<dbReference type="OrthoDB" id="3425679at2"/>
<protein>
    <submittedName>
        <fullName evidence="2">MinD-like ATPase involved in chromosome partitioning or flagellar assembly</fullName>
    </submittedName>
</protein>
<reference evidence="2 3" key="1">
    <citation type="submission" date="2018-08" db="EMBL/GenBank/DDBJ databases">
        <title>Sequencing the genomes of 1000 actinobacteria strains.</title>
        <authorList>
            <person name="Klenk H.-P."/>
        </authorList>
    </citation>
    <scope>NUCLEOTIDE SEQUENCE [LARGE SCALE GENOMIC DNA]</scope>
    <source>
        <strain evidence="2 3">DSM 44099</strain>
    </source>
</reference>
<dbReference type="EMBL" id="QUMQ01000001">
    <property type="protein sequence ID" value="REF97157.1"/>
    <property type="molecule type" value="Genomic_DNA"/>
</dbReference>
<dbReference type="RefSeq" id="WP_116068567.1">
    <property type="nucleotide sequence ID" value="NZ_BONB01000030.1"/>
</dbReference>
<dbReference type="PANTHER" id="PTHR43384">
    <property type="entry name" value="SEPTUM SITE-DETERMINING PROTEIN MIND HOMOLOG, CHLOROPLASTIC-RELATED"/>
    <property type="match status" value="1"/>
</dbReference>
<name>A0A3D9ZIV1_9ACTN</name>
<evidence type="ECO:0000256" key="1">
    <source>
        <dbReference type="SAM" id="Phobius"/>
    </source>
</evidence>
<dbReference type="Gene3D" id="3.40.50.300">
    <property type="entry name" value="P-loop containing nucleotide triphosphate hydrolases"/>
    <property type="match status" value="1"/>
</dbReference>
<keyword evidence="2" id="KW-0282">Flagellum</keyword>
<dbReference type="GO" id="GO:0016887">
    <property type="term" value="F:ATP hydrolysis activity"/>
    <property type="evidence" value="ECO:0007669"/>
    <property type="project" value="TreeGrafter"/>
</dbReference>
<comment type="caution">
    <text evidence="2">The sequence shown here is derived from an EMBL/GenBank/DDBJ whole genome shotgun (WGS) entry which is preliminary data.</text>
</comment>
<sequence length="346" mass="35292">MSQPGWYGDVLRDLGGGDAGQAEPAGWPALLNPAMEADTATLPAVGRARPLAAEPTPPPDPAAAARAVRALTGRHPRGEPPARAALRVARRLLGARATAEAHAIAGDLGRVTQPVTTCRRILVAGVAGGSGATTLAALLALAFAGHRRDRVLALDATAGAGSLSFRLGSALHWSYPDLIRSGLDGAAKVVGAGERLGVLDRPAGVALDDFWTAGSWIARYYAVSVLDGGAEGATDPRYLAHPHSLVLAVPATVDGVRAALTWLDRTGPEVAGRTVPVLVGHAPVHGLRDGPALRALCAGTPAVALEYDRSLATGAPLWPKRLGLPTVDAVLRIAGLALTIACGGRS</sequence>
<feature type="transmembrane region" description="Helical" evidence="1">
    <location>
        <begin position="121"/>
        <end position="144"/>
    </location>
</feature>
<evidence type="ECO:0000313" key="2">
    <source>
        <dbReference type="EMBL" id="REF97157.1"/>
    </source>
</evidence>
<dbReference type="GO" id="GO:0005524">
    <property type="term" value="F:ATP binding"/>
    <property type="evidence" value="ECO:0007669"/>
    <property type="project" value="TreeGrafter"/>
</dbReference>
<dbReference type="GO" id="GO:0009898">
    <property type="term" value="C:cytoplasmic side of plasma membrane"/>
    <property type="evidence" value="ECO:0007669"/>
    <property type="project" value="TreeGrafter"/>
</dbReference>
<evidence type="ECO:0000313" key="3">
    <source>
        <dbReference type="Proteomes" id="UP000256913"/>
    </source>
</evidence>
<keyword evidence="3" id="KW-1185">Reference proteome</keyword>
<keyword evidence="2" id="KW-0966">Cell projection</keyword>
<dbReference type="InterPro" id="IPR050625">
    <property type="entry name" value="ParA/MinD_ATPase"/>
</dbReference>
<accession>A0A3D9ZIV1</accession>
<gene>
    <name evidence="2" type="ORF">DFJ67_3154</name>
</gene>
<dbReference type="GO" id="GO:0051782">
    <property type="term" value="P:negative regulation of cell division"/>
    <property type="evidence" value="ECO:0007669"/>
    <property type="project" value="TreeGrafter"/>
</dbReference>
<keyword evidence="1" id="KW-0812">Transmembrane</keyword>
<dbReference type="GO" id="GO:0005829">
    <property type="term" value="C:cytosol"/>
    <property type="evidence" value="ECO:0007669"/>
    <property type="project" value="TreeGrafter"/>
</dbReference>
<dbReference type="SUPFAM" id="SSF52540">
    <property type="entry name" value="P-loop containing nucleoside triphosphate hydrolases"/>
    <property type="match status" value="1"/>
</dbReference>
<dbReference type="AlphaFoldDB" id="A0A3D9ZIV1"/>
<keyword evidence="1" id="KW-0472">Membrane</keyword>
<proteinExistence type="predicted"/>
<dbReference type="InterPro" id="IPR027417">
    <property type="entry name" value="P-loop_NTPase"/>
</dbReference>
<keyword evidence="1" id="KW-1133">Transmembrane helix</keyword>
<organism evidence="2 3">
    <name type="scientific">Asanoa ferruginea</name>
    <dbReference type="NCBI Taxonomy" id="53367"/>
    <lineage>
        <taxon>Bacteria</taxon>
        <taxon>Bacillati</taxon>
        <taxon>Actinomycetota</taxon>
        <taxon>Actinomycetes</taxon>
        <taxon>Micromonosporales</taxon>
        <taxon>Micromonosporaceae</taxon>
        <taxon>Asanoa</taxon>
    </lineage>
</organism>
<dbReference type="Proteomes" id="UP000256913">
    <property type="component" value="Unassembled WGS sequence"/>
</dbReference>
<dbReference type="PANTHER" id="PTHR43384:SF14">
    <property type="entry name" value="ESX-1 SECRETION-ASSOCIATED PROTEIN ESPI"/>
    <property type="match status" value="1"/>
</dbReference>
<keyword evidence="2" id="KW-0969">Cilium</keyword>